<dbReference type="OrthoDB" id="10639075at2759"/>
<evidence type="ECO:0000313" key="2">
    <source>
        <dbReference type="EMBL" id="KXH66758.1"/>
    </source>
</evidence>
<sequence length="313" mass="34703">MRGVLNVAPTTPSSTLYAPLQGPSTAPNIRKKLQDALHPGLSSNPLTTQAHVPPLQRKCPYSVGHGWRGGPLDRVPVVCFQDLSPSNHPQPHPPSAAPNGIAFCPGLSSPPQCGRAIHPWDNHRRIMDRWIRSTISRPQAFHSPVVNQAPTAKGPLLQLASPPQTQRELLSVFLGFTTLRIPPPIVSDTTFSSAVYRVRIRVRYIFDTDGYCSPPKKRRQTQEPSRMRLERPPLKTSIQALAAPPDTTPTTHKHQAIRTSTETTWYYHDNRNMPGPMARCILANPSVTTYLTPHKAVERQPGTHTHTHTLSVH</sequence>
<dbReference type="AlphaFoldDB" id="A0A135V286"/>
<proteinExistence type="predicted"/>
<keyword evidence="3" id="KW-1185">Reference proteome</keyword>
<dbReference type="Proteomes" id="UP000070121">
    <property type="component" value="Unassembled WGS sequence"/>
</dbReference>
<accession>A0A135V286</accession>
<feature type="region of interest" description="Disordered" evidence="1">
    <location>
        <begin position="1"/>
        <end position="27"/>
    </location>
</feature>
<gene>
    <name evidence="2" type="ORF">CSAL01_06149</name>
</gene>
<comment type="caution">
    <text evidence="2">The sequence shown here is derived from an EMBL/GenBank/DDBJ whole genome shotgun (WGS) entry which is preliminary data.</text>
</comment>
<evidence type="ECO:0000256" key="1">
    <source>
        <dbReference type="SAM" id="MobiDB-lite"/>
    </source>
</evidence>
<reference evidence="2 3" key="1">
    <citation type="submission" date="2014-02" db="EMBL/GenBank/DDBJ databases">
        <title>The genome sequence of Colletotrichum salicis CBS 607.94.</title>
        <authorList>
            <person name="Baroncelli R."/>
            <person name="Thon M.R."/>
        </authorList>
    </citation>
    <scope>NUCLEOTIDE SEQUENCE [LARGE SCALE GENOMIC DNA]</scope>
    <source>
        <strain evidence="2 3">CBS 607.94</strain>
    </source>
</reference>
<name>A0A135V286_9PEZI</name>
<dbReference type="EMBL" id="JFFI01000605">
    <property type="protein sequence ID" value="KXH66758.1"/>
    <property type="molecule type" value="Genomic_DNA"/>
</dbReference>
<protein>
    <submittedName>
        <fullName evidence="2">Uncharacterized protein</fullName>
    </submittedName>
</protein>
<evidence type="ECO:0000313" key="3">
    <source>
        <dbReference type="Proteomes" id="UP000070121"/>
    </source>
</evidence>
<feature type="compositionally biased region" description="Polar residues" evidence="1">
    <location>
        <begin position="8"/>
        <end position="27"/>
    </location>
</feature>
<organism evidence="2 3">
    <name type="scientific">Colletotrichum salicis</name>
    <dbReference type="NCBI Taxonomy" id="1209931"/>
    <lineage>
        <taxon>Eukaryota</taxon>
        <taxon>Fungi</taxon>
        <taxon>Dikarya</taxon>
        <taxon>Ascomycota</taxon>
        <taxon>Pezizomycotina</taxon>
        <taxon>Sordariomycetes</taxon>
        <taxon>Hypocreomycetidae</taxon>
        <taxon>Glomerellales</taxon>
        <taxon>Glomerellaceae</taxon>
        <taxon>Colletotrichum</taxon>
        <taxon>Colletotrichum acutatum species complex</taxon>
    </lineage>
</organism>